<dbReference type="EMBL" id="JAWPEI010000007">
    <property type="protein sequence ID" value="KAK4721412.1"/>
    <property type="molecule type" value="Genomic_DNA"/>
</dbReference>
<feature type="domain" description="Retrotransposon gag" evidence="1">
    <location>
        <begin position="58"/>
        <end position="147"/>
    </location>
</feature>
<dbReference type="InterPro" id="IPR005162">
    <property type="entry name" value="Retrotrans_gag_dom"/>
</dbReference>
<dbReference type="PANTHER" id="PTHR33437:SF2">
    <property type="entry name" value="OS06G0361200 PROTEIN"/>
    <property type="match status" value="1"/>
</dbReference>
<gene>
    <name evidence="2" type="ORF">R3W88_011645</name>
</gene>
<reference evidence="2 3" key="1">
    <citation type="submission" date="2023-10" db="EMBL/GenBank/DDBJ databases">
        <title>Genome-Wide Identification Analysis in wild type Solanum Pinnatisectum Reveals Some Genes Defensing Phytophthora Infestans.</title>
        <authorList>
            <person name="Sun C."/>
        </authorList>
    </citation>
    <scope>NUCLEOTIDE SEQUENCE [LARGE SCALE GENOMIC DNA]</scope>
    <source>
        <strain evidence="2">LQN</strain>
        <tissue evidence="2">Leaf</tissue>
    </source>
</reference>
<evidence type="ECO:0000259" key="1">
    <source>
        <dbReference type="Pfam" id="PF03732"/>
    </source>
</evidence>
<dbReference type="AlphaFoldDB" id="A0AAV9L835"/>
<keyword evidence="3" id="KW-1185">Reference proteome</keyword>
<protein>
    <recommendedName>
        <fullName evidence="1">Retrotransposon gag domain-containing protein</fullName>
    </recommendedName>
</protein>
<dbReference type="PANTHER" id="PTHR33437">
    <property type="entry name" value="OS06G0361200 PROTEIN"/>
    <property type="match status" value="1"/>
</dbReference>
<name>A0AAV9L835_9SOLN</name>
<dbReference type="Pfam" id="PF03732">
    <property type="entry name" value="Retrotrans_gag"/>
    <property type="match status" value="1"/>
</dbReference>
<evidence type="ECO:0000313" key="3">
    <source>
        <dbReference type="Proteomes" id="UP001311915"/>
    </source>
</evidence>
<accession>A0AAV9L835</accession>
<dbReference type="Proteomes" id="UP001311915">
    <property type="component" value="Unassembled WGS sequence"/>
</dbReference>
<proteinExistence type="predicted"/>
<organism evidence="2 3">
    <name type="scientific">Solanum pinnatisectum</name>
    <name type="common">tansyleaf nightshade</name>
    <dbReference type="NCBI Taxonomy" id="50273"/>
    <lineage>
        <taxon>Eukaryota</taxon>
        <taxon>Viridiplantae</taxon>
        <taxon>Streptophyta</taxon>
        <taxon>Embryophyta</taxon>
        <taxon>Tracheophyta</taxon>
        <taxon>Spermatophyta</taxon>
        <taxon>Magnoliopsida</taxon>
        <taxon>eudicotyledons</taxon>
        <taxon>Gunneridae</taxon>
        <taxon>Pentapetalae</taxon>
        <taxon>asterids</taxon>
        <taxon>lamiids</taxon>
        <taxon>Solanales</taxon>
        <taxon>Solanaceae</taxon>
        <taxon>Solanoideae</taxon>
        <taxon>Solaneae</taxon>
        <taxon>Solanum</taxon>
    </lineage>
</organism>
<sequence length="364" mass="42734">MYAKLYTVRIDNFKMPAGYQPPKFQQFEGKGNPKQHVAHFVETCNNYGTYGDHLVKQFVPSLKGNNFDWYTNLEPNSINSWDQLEHEFLNRFYSTRHTVSMVELTNTRQRKDKPVIDFINRWRNASLNCKDMLSEDSAIKMCIQGMHWELLYILQGIKPKSFEDLATRAHDMELSMFSAGKDMTFRKIFPRSDNKESMNVKVSPTKFTTKEGMKQNVKMTFQARTNQKSTLREMQGKKYPFLDSDVSEIFDELLELKLIDWKTNDPNYCKYHRFVSHPLEKCFIVKDRVMWLVNENKIVLDDEKASSNQISITFGSLDPIQIYISKKHEEELLEQDKSQINIDGDEGWILVAKMQQVKLMKGII</sequence>
<evidence type="ECO:0000313" key="2">
    <source>
        <dbReference type="EMBL" id="KAK4721412.1"/>
    </source>
</evidence>
<comment type="caution">
    <text evidence="2">The sequence shown here is derived from an EMBL/GenBank/DDBJ whole genome shotgun (WGS) entry which is preliminary data.</text>
</comment>